<comment type="caution">
    <text evidence="1">The sequence shown here is derived from an EMBL/GenBank/DDBJ whole genome shotgun (WGS) entry which is preliminary data.</text>
</comment>
<evidence type="ECO:0000313" key="1">
    <source>
        <dbReference type="EMBL" id="GJT53330.1"/>
    </source>
</evidence>
<gene>
    <name evidence="1" type="ORF">Tco_0988384</name>
</gene>
<name>A0ABQ5EQZ7_9ASTR</name>
<dbReference type="EMBL" id="BQNB010016578">
    <property type="protein sequence ID" value="GJT53330.1"/>
    <property type="molecule type" value="Genomic_DNA"/>
</dbReference>
<sequence length="35" mass="4217">ENHDLKRQIAKERRERLGLIDHVARIERTQEYGGE</sequence>
<accession>A0ABQ5EQZ7</accession>
<organism evidence="1 2">
    <name type="scientific">Tanacetum coccineum</name>
    <dbReference type="NCBI Taxonomy" id="301880"/>
    <lineage>
        <taxon>Eukaryota</taxon>
        <taxon>Viridiplantae</taxon>
        <taxon>Streptophyta</taxon>
        <taxon>Embryophyta</taxon>
        <taxon>Tracheophyta</taxon>
        <taxon>Spermatophyta</taxon>
        <taxon>Magnoliopsida</taxon>
        <taxon>eudicotyledons</taxon>
        <taxon>Gunneridae</taxon>
        <taxon>Pentapetalae</taxon>
        <taxon>asterids</taxon>
        <taxon>campanulids</taxon>
        <taxon>Asterales</taxon>
        <taxon>Asteraceae</taxon>
        <taxon>Asteroideae</taxon>
        <taxon>Anthemideae</taxon>
        <taxon>Anthemidinae</taxon>
        <taxon>Tanacetum</taxon>
    </lineage>
</organism>
<keyword evidence="2" id="KW-1185">Reference proteome</keyword>
<dbReference type="Proteomes" id="UP001151760">
    <property type="component" value="Unassembled WGS sequence"/>
</dbReference>
<reference evidence="1" key="1">
    <citation type="journal article" date="2022" name="Int. J. Mol. Sci.">
        <title>Draft Genome of Tanacetum Coccineum: Genomic Comparison of Closely Related Tanacetum-Family Plants.</title>
        <authorList>
            <person name="Yamashiro T."/>
            <person name="Shiraishi A."/>
            <person name="Nakayama K."/>
            <person name="Satake H."/>
        </authorList>
    </citation>
    <scope>NUCLEOTIDE SEQUENCE</scope>
</reference>
<evidence type="ECO:0000313" key="2">
    <source>
        <dbReference type="Proteomes" id="UP001151760"/>
    </source>
</evidence>
<feature type="non-terminal residue" evidence="1">
    <location>
        <position position="1"/>
    </location>
</feature>
<protein>
    <submittedName>
        <fullName evidence="1">Uncharacterized protein</fullName>
    </submittedName>
</protein>
<reference evidence="1" key="2">
    <citation type="submission" date="2022-01" db="EMBL/GenBank/DDBJ databases">
        <authorList>
            <person name="Yamashiro T."/>
            <person name="Shiraishi A."/>
            <person name="Satake H."/>
            <person name="Nakayama K."/>
        </authorList>
    </citation>
    <scope>NUCLEOTIDE SEQUENCE</scope>
</reference>
<proteinExistence type="predicted"/>